<evidence type="ECO:0000256" key="5">
    <source>
        <dbReference type="ARBA" id="ARBA00023274"/>
    </source>
</evidence>
<evidence type="ECO:0000313" key="10">
    <source>
        <dbReference type="EMBL" id="KAF2401984.1"/>
    </source>
</evidence>
<feature type="non-terminal residue" evidence="10">
    <location>
        <position position="1"/>
    </location>
</feature>
<dbReference type="InterPro" id="IPR036389">
    <property type="entry name" value="RNase_III_sf"/>
</dbReference>
<keyword evidence="5" id="KW-0687">Ribonucleoprotein</keyword>
<dbReference type="Pfam" id="PF00636">
    <property type="entry name" value="Ribonuclease_3"/>
    <property type="match status" value="1"/>
</dbReference>
<dbReference type="PROSITE" id="PS50142">
    <property type="entry name" value="RNASE_3_2"/>
    <property type="match status" value="1"/>
</dbReference>
<dbReference type="InterPro" id="IPR014720">
    <property type="entry name" value="dsRBD_dom"/>
</dbReference>
<keyword evidence="3" id="KW-0689">Ribosomal protein</keyword>
<name>A0A6G1I1B8_9PEZI</name>
<dbReference type="GO" id="GO:0005739">
    <property type="term" value="C:mitochondrion"/>
    <property type="evidence" value="ECO:0007669"/>
    <property type="project" value="TreeGrafter"/>
</dbReference>
<keyword evidence="11" id="KW-1185">Reference proteome</keyword>
<dbReference type="GO" id="GO:0006396">
    <property type="term" value="P:RNA processing"/>
    <property type="evidence" value="ECO:0007669"/>
    <property type="project" value="InterPro"/>
</dbReference>
<feature type="domain" description="RNase III" evidence="9">
    <location>
        <begin position="131"/>
        <end position="219"/>
    </location>
</feature>
<feature type="compositionally biased region" description="Low complexity" evidence="8">
    <location>
        <begin position="83"/>
        <end position="103"/>
    </location>
</feature>
<keyword evidence="4" id="KW-0496">Mitochondrion</keyword>
<dbReference type="SMART" id="SM00535">
    <property type="entry name" value="RIBOc"/>
    <property type="match status" value="1"/>
</dbReference>
<dbReference type="GO" id="GO:0003725">
    <property type="term" value="F:double-stranded RNA binding"/>
    <property type="evidence" value="ECO:0007669"/>
    <property type="project" value="InterPro"/>
</dbReference>
<evidence type="ECO:0000256" key="1">
    <source>
        <dbReference type="ARBA" id="ARBA00004173"/>
    </source>
</evidence>
<protein>
    <recommendedName>
        <fullName evidence="7">Large ribosomal subunit protein mL44</fullName>
    </recommendedName>
</protein>
<evidence type="ECO:0000256" key="6">
    <source>
        <dbReference type="ARBA" id="ARBA00024034"/>
    </source>
</evidence>
<feature type="region of interest" description="Disordered" evidence="8">
    <location>
        <begin position="80"/>
        <end position="110"/>
    </location>
</feature>
<accession>A0A6G1I1B8</accession>
<dbReference type="CDD" id="cd19873">
    <property type="entry name" value="DSRM_MRPL3_like"/>
    <property type="match status" value="1"/>
</dbReference>
<dbReference type="Gene3D" id="1.10.1520.10">
    <property type="entry name" value="Ribonuclease III domain"/>
    <property type="match status" value="1"/>
</dbReference>
<gene>
    <name evidence="10" type="ORF">EJ06DRAFT_474932</name>
</gene>
<evidence type="ECO:0000313" key="11">
    <source>
        <dbReference type="Proteomes" id="UP000799640"/>
    </source>
</evidence>
<keyword evidence="2" id="KW-0694">RNA-binding</keyword>
<dbReference type="OrthoDB" id="67027at2759"/>
<dbReference type="PANTHER" id="PTHR11207">
    <property type="entry name" value="RIBONUCLEASE III"/>
    <property type="match status" value="1"/>
</dbReference>
<dbReference type="InterPro" id="IPR044443">
    <property type="entry name" value="Ribosomal_mL44_DSRM_fung"/>
</dbReference>
<evidence type="ECO:0000256" key="2">
    <source>
        <dbReference type="ARBA" id="ARBA00022884"/>
    </source>
</evidence>
<dbReference type="SUPFAM" id="SSF54768">
    <property type="entry name" value="dsRNA-binding domain-like"/>
    <property type="match status" value="1"/>
</dbReference>
<proteinExistence type="inferred from homology"/>
<dbReference type="AlphaFoldDB" id="A0A6G1I1B8"/>
<reference evidence="10" key="1">
    <citation type="journal article" date="2020" name="Stud. Mycol.">
        <title>101 Dothideomycetes genomes: a test case for predicting lifestyles and emergence of pathogens.</title>
        <authorList>
            <person name="Haridas S."/>
            <person name="Albert R."/>
            <person name="Binder M."/>
            <person name="Bloem J."/>
            <person name="Labutti K."/>
            <person name="Salamov A."/>
            <person name="Andreopoulos B."/>
            <person name="Baker S."/>
            <person name="Barry K."/>
            <person name="Bills G."/>
            <person name="Bluhm B."/>
            <person name="Cannon C."/>
            <person name="Castanera R."/>
            <person name="Culley D."/>
            <person name="Daum C."/>
            <person name="Ezra D."/>
            <person name="Gonzalez J."/>
            <person name="Henrissat B."/>
            <person name="Kuo A."/>
            <person name="Liang C."/>
            <person name="Lipzen A."/>
            <person name="Lutzoni F."/>
            <person name="Magnuson J."/>
            <person name="Mondo S."/>
            <person name="Nolan M."/>
            <person name="Ohm R."/>
            <person name="Pangilinan J."/>
            <person name="Park H.-J."/>
            <person name="Ramirez L."/>
            <person name="Alfaro M."/>
            <person name="Sun H."/>
            <person name="Tritt A."/>
            <person name="Yoshinaga Y."/>
            <person name="Zwiers L.-H."/>
            <person name="Turgeon B."/>
            <person name="Goodwin S."/>
            <person name="Spatafora J."/>
            <person name="Crous P."/>
            <person name="Grigoriev I."/>
        </authorList>
    </citation>
    <scope>NUCLEOTIDE SEQUENCE</scope>
    <source>
        <strain evidence="10">CBS 262.69</strain>
    </source>
</reference>
<comment type="similarity">
    <text evidence="6">Belongs to the ribonuclease III family. Mitochondrion-specific ribosomal protein mL44 subfamily.</text>
</comment>
<dbReference type="GO" id="GO:0004525">
    <property type="term" value="F:ribonuclease III activity"/>
    <property type="evidence" value="ECO:0007669"/>
    <property type="project" value="InterPro"/>
</dbReference>
<dbReference type="SUPFAM" id="SSF69065">
    <property type="entry name" value="RNase III domain-like"/>
    <property type="match status" value="1"/>
</dbReference>
<evidence type="ECO:0000256" key="4">
    <source>
        <dbReference type="ARBA" id="ARBA00023128"/>
    </source>
</evidence>
<organism evidence="10 11">
    <name type="scientific">Trichodelitschia bisporula</name>
    <dbReference type="NCBI Taxonomy" id="703511"/>
    <lineage>
        <taxon>Eukaryota</taxon>
        <taxon>Fungi</taxon>
        <taxon>Dikarya</taxon>
        <taxon>Ascomycota</taxon>
        <taxon>Pezizomycotina</taxon>
        <taxon>Dothideomycetes</taxon>
        <taxon>Dothideomycetes incertae sedis</taxon>
        <taxon>Phaeotrichales</taxon>
        <taxon>Phaeotrichaceae</taxon>
        <taxon>Trichodelitschia</taxon>
    </lineage>
</organism>
<dbReference type="InterPro" id="IPR044444">
    <property type="entry name" value="Ribosomal_mL44_DSRM_metazoa"/>
</dbReference>
<dbReference type="InterPro" id="IPR000999">
    <property type="entry name" value="RNase_III_dom"/>
</dbReference>
<evidence type="ECO:0000256" key="7">
    <source>
        <dbReference type="ARBA" id="ARBA00035187"/>
    </source>
</evidence>
<dbReference type="Pfam" id="PF22892">
    <property type="entry name" value="DSRM_MRPL44"/>
    <property type="match status" value="1"/>
</dbReference>
<evidence type="ECO:0000256" key="8">
    <source>
        <dbReference type="SAM" id="MobiDB-lite"/>
    </source>
</evidence>
<dbReference type="Gene3D" id="3.30.160.20">
    <property type="match status" value="1"/>
</dbReference>
<dbReference type="PANTHER" id="PTHR11207:SF32">
    <property type="entry name" value="LARGE RIBOSOMAL SUBUNIT PROTEIN ML44"/>
    <property type="match status" value="1"/>
</dbReference>
<sequence length="445" mass="48647">GILCLNSRLALNDHVAAAMQIKTPPMTAVLAFQLDGWEYQPPAGDQMCFGYLWGAQVLTSRPRTRCLFLQPVSTAFNNRRPNSTQVSASLSSSSIAADSENAAQPPSSHRARLLEELPSPPVSAASTSAKLAALHARLSLPAQVPLQTLARTLVDPTADPDSRFNNESLSILGRDLLGYYTAEYLICNYPRLPMDVLFAAQAAYVGPKALATIAREWGVEAAAEPGGEVDPGLLQFRRVKPGFREDEHSIAGTGRPNEAMPWRRGISSRVVYDDEFGQLQRARATDPNEPPSTTQEDASKNFIRALIGVLQLHTGRKVTKQFFENHFLTRTLNLASLFDFRYPTRDLSRLCAREGFESPVARLISETGRASVHPVFVVGVYSGRDQLGQGVGSSVDEAKVRASAAALKAWYLYSPLEAVRPSEVEEGDPGRKWKPNVIDCGEIIT</sequence>
<dbReference type="SMART" id="SM00358">
    <property type="entry name" value="DSRM"/>
    <property type="match status" value="1"/>
</dbReference>
<comment type="subcellular location">
    <subcellularLocation>
        <location evidence="1">Mitochondrion</location>
    </subcellularLocation>
</comment>
<evidence type="ECO:0000259" key="9">
    <source>
        <dbReference type="PROSITE" id="PS50142"/>
    </source>
</evidence>
<evidence type="ECO:0000256" key="3">
    <source>
        <dbReference type="ARBA" id="ARBA00022980"/>
    </source>
</evidence>
<dbReference type="EMBL" id="ML996692">
    <property type="protein sequence ID" value="KAF2401984.1"/>
    <property type="molecule type" value="Genomic_DNA"/>
</dbReference>
<dbReference type="GO" id="GO:0003735">
    <property type="term" value="F:structural constituent of ribosome"/>
    <property type="evidence" value="ECO:0007669"/>
    <property type="project" value="TreeGrafter"/>
</dbReference>
<dbReference type="Proteomes" id="UP000799640">
    <property type="component" value="Unassembled WGS sequence"/>
</dbReference>